<evidence type="ECO:0000313" key="1">
    <source>
        <dbReference type="EMBL" id="NFV14847.1"/>
    </source>
</evidence>
<name>A0A6G4HNW7_CLOBO</name>
<keyword evidence="1" id="KW-0808">Transferase</keyword>
<reference evidence="1" key="1">
    <citation type="submission" date="2019-04" db="EMBL/GenBank/DDBJ databases">
        <title>Genome sequencing of Clostridium botulinum Groups I-IV and Clostridium butyricum.</title>
        <authorList>
            <person name="Brunt J."/>
            <person name="Van Vliet A.H.M."/>
            <person name="Stringer S.C."/>
            <person name="Carter A.T."/>
            <person name="Peck M.W."/>
        </authorList>
    </citation>
    <scope>NUCLEOTIDE SEQUENCE</scope>
    <source>
        <strain evidence="1">751/1</strain>
    </source>
</reference>
<proteinExistence type="predicted"/>
<organism evidence="1">
    <name type="scientific">Clostridium botulinum</name>
    <dbReference type="NCBI Taxonomy" id="1491"/>
    <lineage>
        <taxon>Bacteria</taxon>
        <taxon>Bacillati</taxon>
        <taxon>Bacillota</taxon>
        <taxon>Clostridia</taxon>
        <taxon>Eubacteriales</taxon>
        <taxon>Clostridiaceae</taxon>
        <taxon>Clostridium</taxon>
    </lineage>
</organism>
<dbReference type="GO" id="GO:0016740">
    <property type="term" value="F:transferase activity"/>
    <property type="evidence" value="ECO:0007669"/>
    <property type="project" value="UniProtKB-KW"/>
</dbReference>
<sequence length="76" mass="8871">MIDIILKSNVTKRVIKSTYTGQQLLEMNEEEIVDEMTKCDCKPIGETNTVECNCYEEWQDYTLIVGNENNYNNIED</sequence>
<dbReference type="AlphaFoldDB" id="A0A6G4HNW7"/>
<gene>
    <name evidence="1" type="ORF">FDG29_01455</name>
</gene>
<dbReference type="RefSeq" id="WP_061311386.1">
    <property type="nucleotide sequence ID" value="NZ_LFOX01000002.1"/>
</dbReference>
<comment type="caution">
    <text evidence="1">The sequence shown here is derived from an EMBL/GenBank/DDBJ whole genome shotgun (WGS) entry which is preliminary data.</text>
</comment>
<dbReference type="EMBL" id="SXEU01000001">
    <property type="protein sequence ID" value="NFV14847.1"/>
    <property type="molecule type" value="Genomic_DNA"/>
</dbReference>
<accession>A0A6G4HNW7</accession>
<protein>
    <submittedName>
        <fullName evidence="1">Acetyltransferase</fullName>
    </submittedName>
</protein>